<name>A0A125QJB9_PSEFL</name>
<sequence length="160" mass="16667">MLGDQIELDRLPGQAVEFAVIRLRARAPETGTADVGQARAEVVAEQAEQPKHHIAVGPGVGHDLRRLQLGLLFQHHGQQHQAVAQGAGHGDGVEAGELIGNQVVPGDAPAGAEILRVGASMHGAHRYHEAHAIGGGDLAAAPDLGQLQLALRPHQNGVCH</sequence>
<organism evidence="1 2">
    <name type="scientific">Pseudomonas fluorescens</name>
    <dbReference type="NCBI Taxonomy" id="294"/>
    <lineage>
        <taxon>Bacteria</taxon>
        <taxon>Pseudomonadati</taxon>
        <taxon>Pseudomonadota</taxon>
        <taxon>Gammaproteobacteria</taxon>
        <taxon>Pseudomonadales</taxon>
        <taxon>Pseudomonadaceae</taxon>
        <taxon>Pseudomonas</taxon>
    </lineage>
</organism>
<dbReference type="AlphaFoldDB" id="A0A125QJB9"/>
<protein>
    <submittedName>
        <fullName evidence="1">Uncharacterized protein</fullName>
    </submittedName>
</protein>
<accession>A0A125QJB9</accession>
<proteinExistence type="predicted"/>
<evidence type="ECO:0000313" key="1">
    <source>
        <dbReference type="EMBL" id="KWV90339.1"/>
    </source>
</evidence>
<reference evidence="1 2" key="1">
    <citation type="submission" date="2015-05" db="EMBL/GenBank/DDBJ databases">
        <title>A genomic and transcriptomic approach to investigate the blue pigment phenotype in Pseudomonas fluorescens.</title>
        <authorList>
            <person name="Andreani N.A."/>
            <person name="Cardazzo B."/>
        </authorList>
    </citation>
    <scope>NUCLEOTIDE SEQUENCE [LARGE SCALE GENOMIC DNA]</scope>
    <source>
        <strain evidence="1 2">Ps_22</strain>
    </source>
</reference>
<comment type="caution">
    <text evidence="1">The sequence shown here is derived from an EMBL/GenBank/DDBJ whole genome shotgun (WGS) entry which is preliminary data.</text>
</comment>
<dbReference type="Proteomes" id="UP000061348">
    <property type="component" value="Unassembled WGS sequence"/>
</dbReference>
<evidence type="ECO:0000313" key="2">
    <source>
        <dbReference type="Proteomes" id="UP000061348"/>
    </source>
</evidence>
<gene>
    <name evidence="1" type="ORF">PFLmoz3_00028</name>
</gene>
<dbReference type="EMBL" id="LCYA01000001">
    <property type="protein sequence ID" value="KWV90339.1"/>
    <property type="molecule type" value="Genomic_DNA"/>
</dbReference>